<keyword evidence="2" id="KW-1185">Reference proteome</keyword>
<organism evidence="1 2">
    <name type="scientific">Maritalea myrionectae</name>
    <dbReference type="NCBI Taxonomy" id="454601"/>
    <lineage>
        <taxon>Bacteria</taxon>
        <taxon>Pseudomonadati</taxon>
        <taxon>Pseudomonadota</taxon>
        <taxon>Alphaproteobacteria</taxon>
        <taxon>Hyphomicrobiales</taxon>
        <taxon>Devosiaceae</taxon>
        <taxon>Maritalea</taxon>
    </lineage>
</organism>
<gene>
    <name evidence="1" type="ORF">MXMO3_01758</name>
</gene>
<reference evidence="1 2" key="1">
    <citation type="submission" date="2017-05" db="EMBL/GenBank/DDBJ databases">
        <title>Genome Analysis of Maritalea myrionectae HL2708#5.</title>
        <authorList>
            <consortium name="Cotde Inc.-PKNU"/>
            <person name="Jang D."/>
            <person name="Oh H.-M."/>
        </authorList>
    </citation>
    <scope>NUCLEOTIDE SEQUENCE [LARGE SCALE GENOMIC DNA]</scope>
    <source>
        <strain evidence="1 2">HL2708#5</strain>
    </source>
</reference>
<protein>
    <submittedName>
        <fullName evidence="1">Uncharacterized protein</fullName>
    </submittedName>
</protein>
<evidence type="ECO:0000313" key="2">
    <source>
        <dbReference type="Proteomes" id="UP000258927"/>
    </source>
</evidence>
<sequence>MNDQVNMDELARKVAQAQHHADLNYHNSLSAELEDANKKEIDLQRSLDENVSECRRLNEIIKRAQTAIDSRQRQAGFDRASLKSLRRHIATMKDEIDRANGELQ</sequence>
<dbReference type="EMBL" id="CP021330">
    <property type="protein sequence ID" value="AVX04283.1"/>
    <property type="molecule type" value="Genomic_DNA"/>
</dbReference>
<dbReference type="Proteomes" id="UP000258927">
    <property type="component" value="Chromosome"/>
</dbReference>
<evidence type="ECO:0000313" key="1">
    <source>
        <dbReference type="EMBL" id="AVX04283.1"/>
    </source>
</evidence>
<proteinExistence type="predicted"/>
<dbReference type="KEGG" id="mmyr:MXMO3_01758"/>
<accession>A0A2R4ME85</accession>
<name>A0A2R4ME85_9HYPH</name>
<dbReference type="AlphaFoldDB" id="A0A2R4ME85"/>
<dbReference type="RefSeq" id="WP_117395619.1">
    <property type="nucleotide sequence ID" value="NZ_CP021330.1"/>
</dbReference>